<reference evidence="2" key="1">
    <citation type="submission" date="2020-02" db="EMBL/GenBank/DDBJ databases">
        <authorList>
            <person name="Meier V. D."/>
        </authorList>
    </citation>
    <scope>NUCLEOTIDE SEQUENCE</scope>
    <source>
        <strain evidence="2">AVDCRST_MAG27</strain>
    </source>
</reference>
<sequence length="98" mass="9654">DGGGVAARRARGRGAAAAERAAAGAGRGCTRRLGGRPCGGAGGRGCGKCLGPCLPAPEGRRPAECRLLVRPRRPGEAGRHARGGVAGDRPYAAGSGRL</sequence>
<feature type="non-terminal residue" evidence="2">
    <location>
        <position position="98"/>
    </location>
</feature>
<feature type="region of interest" description="Disordered" evidence="1">
    <location>
        <begin position="1"/>
        <end position="28"/>
    </location>
</feature>
<name>A0A6J4IQ27_9PROT</name>
<feature type="region of interest" description="Disordered" evidence="1">
    <location>
        <begin position="71"/>
        <end position="98"/>
    </location>
</feature>
<organism evidence="2">
    <name type="scientific">uncultured Craurococcus sp</name>
    <dbReference type="NCBI Taxonomy" id="1135998"/>
    <lineage>
        <taxon>Bacteria</taxon>
        <taxon>Pseudomonadati</taxon>
        <taxon>Pseudomonadota</taxon>
        <taxon>Alphaproteobacteria</taxon>
        <taxon>Acetobacterales</taxon>
        <taxon>Acetobacteraceae</taxon>
        <taxon>Craurococcus</taxon>
        <taxon>environmental samples</taxon>
    </lineage>
</organism>
<evidence type="ECO:0000256" key="1">
    <source>
        <dbReference type="SAM" id="MobiDB-lite"/>
    </source>
</evidence>
<accession>A0A6J4IQ27</accession>
<feature type="compositionally biased region" description="Low complexity" evidence="1">
    <location>
        <begin position="13"/>
        <end position="24"/>
    </location>
</feature>
<proteinExistence type="predicted"/>
<gene>
    <name evidence="2" type="ORF">AVDCRST_MAG27-2816</name>
</gene>
<feature type="non-terminal residue" evidence="2">
    <location>
        <position position="1"/>
    </location>
</feature>
<evidence type="ECO:0000313" key="2">
    <source>
        <dbReference type="EMBL" id="CAA9255906.1"/>
    </source>
</evidence>
<protein>
    <submittedName>
        <fullName evidence="2">Uncharacterized protein</fullName>
    </submittedName>
</protein>
<dbReference type="EMBL" id="CADCTD010000093">
    <property type="protein sequence ID" value="CAA9255906.1"/>
    <property type="molecule type" value="Genomic_DNA"/>
</dbReference>
<dbReference type="AlphaFoldDB" id="A0A6J4IQ27"/>